<evidence type="ECO:0000313" key="3">
    <source>
        <dbReference type="Proteomes" id="UP000224829"/>
    </source>
</evidence>
<name>A0A1Y0SZS7_9CAUD</name>
<accession>A0A1Y0SZS7</accession>
<protein>
    <submittedName>
        <fullName evidence="2">Uncharacterized protein</fullName>
    </submittedName>
</protein>
<gene>
    <name evidence="2" type="ORF">NOXIFER_124</name>
</gene>
<dbReference type="Proteomes" id="UP000224829">
    <property type="component" value="Segment"/>
</dbReference>
<evidence type="ECO:0000313" key="2">
    <source>
        <dbReference type="EMBL" id="ARV77293.1"/>
    </source>
</evidence>
<sequence length="406" mass="47402">MSRDLKHLFGSVVADPQEEPKKKNPNCATNVRYEFYSTMRKKVFWRDSRGVVAVEGPNSATSGEAFYITVEYDLQTNVELDARELFAAFNLPDNSPLRKELYQRINSLANTVSWNANRRFRYTVAVTAEQIDAAGGVVYLRDFDLIVGYDHVREQALHPYSQEGQLARMRQQINYGNEGANLRFVLIDNSGRVEPVWYNNGIVVVEIKPQRDSQLADGLYVFYQYGEGEEVQVEFLPLKDSKTKYHLFDTRMEAINLGKLDKIIERIKYDNEADLLEKKQALAVLENDIRREKADLDREKQRITATREEEERRRKDEQAEIDARERRFQEDHARQMANIKMDRERLEWERNQWSDRQRFDMDMRSKTQRDNSDAVKNFFEVLKIGVGLVGPLISAYLLYKGATGKK</sequence>
<keyword evidence="3" id="KW-1185">Reference proteome</keyword>
<dbReference type="EMBL" id="MF063068">
    <property type="protein sequence ID" value="ARV77293.1"/>
    <property type="molecule type" value="Genomic_DNA"/>
</dbReference>
<reference evidence="2 3" key="1">
    <citation type="submission" date="2017-05" db="EMBL/GenBank/DDBJ databases">
        <authorList>
            <person name="Song R."/>
            <person name="Chenine A.L."/>
            <person name="Ruprecht R.M."/>
        </authorList>
    </citation>
    <scope>NUCLEOTIDE SEQUENCE [LARGE SCALE GENOMIC DNA]</scope>
</reference>
<proteinExistence type="predicted"/>
<organism evidence="2 3">
    <name type="scientific">Pseudomonas phage Noxifer</name>
    <dbReference type="NCBI Taxonomy" id="2006684"/>
    <lineage>
        <taxon>Viruses</taxon>
        <taxon>Duplodnaviria</taxon>
        <taxon>Heunggongvirae</taxon>
        <taxon>Uroviricota</taxon>
        <taxon>Caudoviricetes</taxon>
        <taxon>Chimalliviridae</taxon>
        <taxon>Noxifervirus</taxon>
        <taxon>Noxifervirus noxifer</taxon>
    </lineage>
</organism>
<feature type="region of interest" description="Disordered" evidence="1">
    <location>
        <begin position="1"/>
        <end position="25"/>
    </location>
</feature>
<feature type="region of interest" description="Disordered" evidence="1">
    <location>
        <begin position="300"/>
        <end position="322"/>
    </location>
</feature>
<evidence type="ECO:0000256" key="1">
    <source>
        <dbReference type="SAM" id="MobiDB-lite"/>
    </source>
</evidence>